<keyword evidence="3" id="KW-1185">Reference proteome</keyword>
<evidence type="ECO:0000256" key="1">
    <source>
        <dbReference type="SAM" id="MobiDB-lite"/>
    </source>
</evidence>
<evidence type="ECO:0008006" key="4">
    <source>
        <dbReference type="Google" id="ProtNLM"/>
    </source>
</evidence>
<reference evidence="2 3" key="1">
    <citation type="submission" date="2022-03" db="EMBL/GenBank/DDBJ databases">
        <title>Complete genome sequence of Lysobacter capsici VKM B-2533 and Lysobacter gummosus 10.1.1, promising sources of lytic agents.</title>
        <authorList>
            <person name="Tarlachkov S.V."/>
            <person name="Kudryakova I.V."/>
            <person name="Afoshin A.S."/>
            <person name="Leontyevskaya E.A."/>
            <person name="Leontyevskaya N.V."/>
        </authorList>
    </citation>
    <scope>NUCLEOTIDE SEQUENCE [LARGE SCALE GENOMIC DNA]</scope>
    <source>
        <strain evidence="2 3">10.1.1</strain>
    </source>
</reference>
<name>A0ABY3XDV3_9GAMM</name>
<sequence>MCTQFFKRDLIRALRHLHRRRLSPPACGADALASNSRPTRYAYRDSPMHRRFVLALAATLLAMPAQAAPSSMSDRRIVEDIASDAGITPCQVRQALAEQFPIAAEQYGMHPSARGRIARLVREHHDAQRAEISAGSTRPDSCAGHDAAPDAVDRSRGDSRGH</sequence>
<organism evidence="2 3">
    <name type="scientific">Lysobacter gummosus</name>
    <dbReference type="NCBI Taxonomy" id="262324"/>
    <lineage>
        <taxon>Bacteria</taxon>
        <taxon>Pseudomonadati</taxon>
        <taxon>Pseudomonadota</taxon>
        <taxon>Gammaproteobacteria</taxon>
        <taxon>Lysobacterales</taxon>
        <taxon>Lysobacteraceae</taxon>
        <taxon>Lysobacter</taxon>
    </lineage>
</organism>
<protein>
    <recommendedName>
        <fullName evidence="4">DUF4148 domain-containing protein</fullName>
    </recommendedName>
</protein>
<dbReference type="Proteomes" id="UP000829194">
    <property type="component" value="Chromosome"/>
</dbReference>
<dbReference type="EMBL" id="CP093547">
    <property type="protein sequence ID" value="UNP29030.1"/>
    <property type="molecule type" value="Genomic_DNA"/>
</dbReference>
<evidence type="ECO:0000313" key="2">
    <source>
        <dbReference type="EMBL" id="UNP29030.1"/>
    </source>
</evidence>
<gene>
    <name evidence="2" type="ORF">MOV92_21590</name>
</gene>
<feature type="region of interest" description="Disordered" evidence="1">
    <location>
        <begin position="126"/>
        <end position="162"/>
    </location>
</feature>
<evidence type="ECO:0000313" key="3">
    <source>
        <dbReference type="Proteomes" id="UP000829194"/>
    </source>
</evidence>
<proteinExistence type="predicted"/>
<dbReference type="RefSeq" id="WP_148649051.1">
    <property type="nucleotide sequence ID" value="NZ_CP011131.1"/>
</dbReference>
<accession>A0ABY3XDV3</accession>
<feature type="compositionally biased region" description="Basic and acidic residues" evidence="1">
    <location>
        <begin position="147"/>
        <end position="162"/>
    </location>
</feature>